<evidence type="ECO:0000313" key="1">
    <source>
        <dbReference type="EMBL" id="VDN30722.1"/>
    </source>
</evidence>
<evidence type="ECO:0000313" key="3">
    <source>
        <dbReference type="WBParaSite" id="GPUH_0001795801-mRNA-1"/>
    </source>
</evidence>
<dbReference type="Proteomes" id="UP000271098">
    <property type="component" value="Unassembled WGS sequence"/>
</dbReference>
<reference evidence="3" key="1">
    <citation type="submission" date="2016-06" db="UniProtKB">
        <authorList>
            <consortium name="WormBaseParasite"/>
        </authorList>
    </citation>
    <scope>IDENTIFICATION</scope>
</reference>
<dbReference type="AlphaFoldDB" id="A0A183EAE2"/>
<sequence length="139" mass="15962">MTVSVFLICSNSVEFKNLTSIARKTIADNDCFDVKKLEVLSGKTNVFAINQMVRHGLRDQVDWPKIRGTQAALEILYFEFNVTVPFTTRNSTSGRVWILFRVKYYIKEEQYSVAGEPYVYQNELNCTAKQLNAICSWCA</sequence>
<accession>A0A183EAE2</accession>
<evidence type="ECO:0000313" key="2">
    <source>
        <dbReference type="Proteomes" id="UP000271098"/>
    </source>
</evidence>
<keyword evidence="2" id="KW-1185">Reference proteome</keyword>
<protein>
    <submittedName>
        <fullName evidence="3">Cystatin domain-containing protein</fullName>
    </submittedName>
</protein>
<dbReference type="OrthoDB" id="413313at2759"/>
<dbReference type="EMBL" id="UYRT01085913">
    <property type="protein sequence ID" value="VDN30722.1"/>
    <property type="molecule type" value="Genomic_DNA"/>
</dbReference>
<gene>
    <name evidence="1" type="ORF">GPUH_LOCUS17933</name>
</gene>
<organism evidence="3">
    <name type="scientific">Gongylonema pulchrum</name>
    <dbReference type="NCBI Taxonomy" id="637853"/>
    <lineage>
        <taxon>Eukaryota</taxon>
        <taxon>Metazoa</taxon>
        <taxon>Ecdysozoa</taxon>
        <taxon>Nematoda</taxon>
        <taxon>Chromadorea</taxon>
        <taxon>Rhabditida</taxon>
        <taxon>Spirurina</taxon>
        <taxon>Spiruromorpha</taxon>
        <taxon>Spiruroidea</taxon>
        <taxon>Gongylonematidae</taxon>
        <taxon>Gongylonema</taxon>
    </lineage>
</organism>
<proteinExistence type="predicted"/>
<name>A0A183EAE2_9BILA</name>
<reference evidence="1 2" key="2">
    <citation type="submission" date="2018-11" db="EMBL/GenBank/DDBJ databases">
        <authorList>
            <consortium name="Pathogen Informatics"/>
        </authorList>
    </citation>
    <scope>NUCLEOTIDE SEQUENCE [LARGE SCALE GENOMIC DNA]</scope>
</reference>
<dbReference type="WBParaSite" id="GPUH_0001795801-mRNA-1">
    <property type="protein sequence ID" value="GPUH_0001795801-mRNA-1"/>
    <property type="gene ID" value="GPUH_0001795801"/>
</dbReference>